<dbReference type="EMBL" id="JACEIK010005727">
    <property type="protein sequence ID" value="MCE0482093.1"/>
    <property type="molecule type" value="Genomic_DNA"/>
</dbReference>
<feature type="region of interest" description="Disordered" evidence="1">
    <location>
        <begin position="1"/>
        <end position="46"/>
    </location>
</feature>
<evidence type="ECO:0000313" key="3">
    <source>
        <dbReference type="Proteomes" id="UP000823775"/>
    </source>
</evidence>
<evidence type="ECO:0000313" key="2">
    <source>
        <dbReference type="EMBL" id="MCE0482093.1"/>
    </source>
</evidence>
<organism evidence="2 3">
    <name type="scientific">Datura stramonium</name>
    <name type="common">Jimsonweed</name>
    <name type="synonym">Common thornapple</name>
    <dbReference type="NCBI Taxonomy" id="4076"/>
    <lineage>
        <taxon>Eukaryota</taxon>
        <taxon>Viridiplantae</taxon>
        <taxon>Streptophyta</taxon>
        <taxon>Embryophyta</taxon>
        <taxon>Tracheophyta</taxon>
        <taxon>Spermatophyta</taxon>
        <taxon>Magnoliopsida</taxon>
        <taxon>eudicotyledons</taxon>
        <taxon>Gunneridae</taxon>
        <taxon>Pentapetalae</taxon>
        <taxon>asterids</taxon>
        <taxon>lamiids</taxon>
        <taxon>Solanales</taxon>
        <taxon>Solanaceae</taxon>
        <taxon>Solanoideae</taxon>
        <taxon>Datureae</taxon>
        <taxon>Datura</taxon>
    </lineage>
</organism>
<sequence length="115" mass="12890">KGSGIEEDYEADSSKKVKNIQQNAAYPQTVIQATENSSSLENTEEDDEWKELQKVEQQLQPDKGVIKTYPEKPAAYPMTSHTFKALAASWSTVRNSLTTPQESIYNVLLRTPIDA</sequence>
<evidence type="ECO:0000256" key="1">
    <source>
        <dbReference type="SAM" id="MobiDB-lite"/>
    </source>
</evidence>
<feature type="compositionally biased region" description="Polar residues" evidence="1">
    <location>
        <begin position="19"/>
        <end position="33"/>
    </location>
</feature>
<feature type="compositionally biased region" description="Acidic residues" evidence="1">
    <location>
        <begin position="1"/>
        <end position="11"/>
    </location>
</feature>
<feature type="non-terminal residue" evidence="2">
    <location>
        <position position="115"/>
    </location>
</feature>
<feature type="non-terminal residue" evidence="2">
    <location>
        <position position="1"/>
    </location>
</feature>
<protein>
    <submittedName>
        <fullName evidence="2">Uncharacterized protein</fullName>
    </submittedName>
</protein>
<reference evidence="2 3" key="1">
    <citation type="journal article" date="2021" name="BMC Genomics">
        <title>Datura genome reveals duplications of psychoactive alkaloid biosynthetic genes and high mutation rate following tissue culture.</title>
        <authorList>
            <person name="Rajewski A."/>
            <person name="Carter-House D."/>
            <person name="Stajich J."/>
            <person name="Litt A."/>
        </authorList>
    </citation>
    <scope>NUCLEOTIDE SEQUENCE [LARGE SCALE GENOMIC DNA]</scope>
    <source>
        <strain evidence="2">AR-01</strain>
    </source>
</reference>
<gene>
    <name evidence="2" type="ORF">HAX54_040490</name>
</gene>
<proteinExistence type="predicted"/>
<accession>A0ABS8VRN0</accession>
<dbReference type="Proteomes" id="UP000823775">
    <property type="component" value="Unassembled WGS sequence"/>
</dbReference>
<comment type="caution">
    <text evidence="2">The sequence shown here is derived from an EMBL/GenBank/DDBJ whole genome shotgun (WGS) entry which is preliminary data.</text>
</comment>
<keyword evidence="3" id="KW-1185">Reference proteome</keyword>
<name>A0ABS8VRN0_DATST</name>